<evidence type="ECO:0000256" key="4">
    <source>
        <dbReference type="SAM" id="MobiDB-lite"/>
    </source>
</evidence>
<feature type="region of interest" description="Disordered" evidence="4">
    <location>
        <begin position="1176"/>
        <end position="1216"/>
    </location>
</feature>
<feature type="compositionally biased region" description="Basic and acidic residues" evidence="4">
    <location>
        <begin position="250"/>
        <end position="274"/>
    </location>
</feature>
<feature type="region of interest" description="Disordered" evidence="4">
    <location>
        <begin position="250"/>
        <end position="709"/>
    </location>
</feature>
<feature type="compositionally biased region" description="Polar residues" evidence="4">
    <location>
        <begin position="672"/>
        <end position="684"/>
    </location>
</feature>
<feature type="compositionally biased region" description="Polar residues" evidence="4">
    <location>
        <begin position="496"/>
        <end position="510"/>
    </location>
</feature>
<dbReference type="GO" id="GO:0005856">
    <property type="term" value="C:cytoskeleton"/>
    <property type="evidence" value="ECO:0007669"/>
    <property type="project" value="UniProtKB-SubCell"/>
</dbReference>
<feature type="compositionally biased region" description="Polar residues" evidence="4">
    <location>
        <begin position="1135"/>
        <end position="1144"/>
    </location>
</feature>
<dbReference type="Gene3D" id="3.30.920.20">
    <property type="entry name" value="Gas2-like domain"/>
    <property type="match status" value="1"/>
</dbReference>
<dbReference type="RefSeq" id="XP_013332022.1">
    <property type="nucleotide sequence ID" value="XM_013476568.1"/>
</dbReference>
<keyword evidence="2" id="KW-0963">Cytoplasm</keyword>
<feature type="compositionally biased region" description="Polar residues" evidence="4">
    <location>
        <begin position="399"/>
        <end position="411"/>
    </location>
</feature>
<name>A0A0F4Z502_RASE3</name>
<feature type="domain" description="GAR" evidence="5">
    <location>
        <begin position="936"/>
        <end position="1024"/>
    </location>
</feature>
<feature type="compositionally biased region" description="Polar residues" evidence="4">
    <location>
        <begin position="369"/>
        <end position="387"/>
    </location>
</feature>
<evidence type="ECO:0000256" key="2">
    <source>
        <dbReference type="ARBA" id="ARBA00022490"/>
    </source>
</evidence>
<feature type="region of interest" description="Disordered" evidence="4">
    <location>
        <begin position="926"/>
        <end position="992"/>
    </location>
</feature>
<keyword evidence="3" id="KW-0206">Cytoskeleton</keyword>
<organism evidence="6 7">
    <name type="scientific">Rasamsonia emersonii (strain ATCC 16479 / CBS 393.64 / IMI 116815)</name>
    <dbReference type="NCBI Taxonomy" id="1408163"/>
    <lineage>
        <taxon>Eukaryota</taxon>
        <taxon>Fungi</taxon>
        <taxon>Dikarya</taxon>
        <taxon>Ascomycota</taxon>
        <taxon>Pezizomycotina</taxon>
        <taxon>Eurotiomycetes</taxon>
        <taxon>Eurotiomycetidae</taxon>
        <taxon>Eurotiales</taxon>
        <taxon>Trichocomaceae</taxon>
        <taxon>Rasamsonia</taxon>
    </lineage>
</organism>
<feature type="region of interest" description="Disordered" evidence="4">
    <location>
        <begin position="762"/>
        <end position="887"/>
    </location>
</feature>
<evidence type="ECO:0000259" key="5">
    <source>
        <dbReference type="PROSITE" id="PS51460"/>
    </source>
</evidence>
<evidence type="ECO:0000256" key="3">
    <source>
        <dbReference type="ARBA" id="ARBA00023212"/>
    </source>
</evidence>
<proteinExistence type="predicted"/>
<feature type="compositionally biased region" description="Basic and acidic residues" evidence="4">
    <location>
        <begin position="282"/>
        <end position="291"/>
    </location>
</feature>
<evidence type="ECO:0000313" key="7">
    <source>
        <dbReference type="Proteomes" id="UP000053958"/>
    </source>
</evidence>
<feature type="compositionally biased region" description="Basic and acidic residues" evidence="4">
    <location>
        <begin position="546"/>
        <end position="559"/>
    </location>
</feature>
<feature type="compositionally biased region" description="Basic and acidic residues" evidence="4">
    <location>
        <begin position="1099"/>
        <end position="1111"/>
    </location>
</feature>
<sequence>MAVASREGRSVRKGFVPSSASQADTSQPSHTTSSEAAESGTEYLGSLPAEVVARYETRIEEIRDGMDSLDVEELKEHVLNVHIPMRSRPSSSNSAISVAPPPLSYVQLSDFNAVITATIMRALPTLSRLNILLNTWDARLLVLRQIPGLLMSLKSARAALDSSRSSLKDQSEESDLFSLDTFHSKKDELEKMVVEAGRRMDRILDVLEGRPDSLPEAWIDDLETIEADFATWVVEAEKRAVENELKRLQAQEQQRKKDASLSPVDKTDQNKESNKLTGNPQNERENGDKPIELVTEEEASPSSEKVVLDSETNDTTPSPDNDARVVSESPASTVSAEEDAESSSLDTPGNNEIPPSRVEITPQPEPPSIASNTSQEGDDTLVQTIPSFNALDKAVSVSDPATDTKGSSSVEATCRDALDGAADSGSESSALESGKEVTEASHIPDGDSDKLPPKTENDPHQVPTDEKTMESSETEPHSEVPENNQAAPSRCEDLSETLNNETSISEQPPDNSVCAGHEREGLDSPAEIAASAPNSTIVLSTELPENQEKAENKPVRGEETAELAIDNRLSESPINPPLSHTLQTDGLEPTRSDQGPVAPEDPDDSALKAKEFVGQTPRTPEHASKSRPVIHHSLPGEQPTGPHGPADDASPERDAELDKFNESPSIDAPTPGLTSNGSPGLTSTDSERTMREGPSPRLDHELLPNRRSFRHTKAASLPLQRFINEGIHTNYELNDGFQADDYSTPRASDASVGMLENNEQRVMPAHKKSPTPSPPLDVKPQPAIRPGRPGLVRGASSTQIEPSPTLRKGHTKTKSNTALSDIVNSRSSRQKLAPSTDVGPGSSSKTAGPLGRSVAVRLAGDLRSQPSMDSIGSFNSNSEAGDAQSSFSMDDESFAMMKPFSETDEQLQEKINSILTSIPARIRLSSTPAYDSDQRSTISSISASKRERLGSRSPFSTPSRSSTPTPSLTLAPAASRPRRTHAHTNEEKTLFVRSVGEDGERVMVRVGGGWADLGEYLREYVHHHGRRAVSSSRVEVQDLPTQGSPAMSSPGSTLTPSTDNGRSTPLSRPASVMSNRPSSSLSVHKRRPSKAASDIGELTNEHTPSESDPSSRRLSVASMNSVSFSVAGDGANGHSPYTGSSRHSTPLGLAGPTPRSRRMSMSPESEAWVEGVIGQARRTSSSAKTQKHGESRMDREFTGIRTLRDPNPRSASDIGTGLNKRVLLRGLGGKLDHE</sequence>
<feature type="compositionally biased region" description="Polar residues" evidence="4">
    <location>
        <begin position="1029"/>
        <end position="1082"/>
    </location>
</feature>
<evidence type="ECO:0000256" key="1">
    <source>
        <dbReference type="ARBA" id="ARBA00004245"/>
    </source>
</evidence>
<dbReference type="Proteomes" id="UP000053958">
    <property type="component" value="Unassembled WGS sequence"/>
</dbReference>
<feature type="compositionally biased region" description="Basic and acidic residues" evidence="4">
    <location>
        <begin position="983"/>
        <end position="992"/>
    </location>
</feature>
<feature type="region of interest" description="Disordered" evidence="4">
    <location>
        <begin position="1"/>
        <end position="41"/>
    </location>
</feature>
<dbReference type="OrthoDB" id="5409589at2759"/>
<feature type="compositionally biased region" description="Low complexity" evidence="4">
    <location>
        <begin position="951"/>
        <end position="975"/>
    </location>
</feature>
<comment type="subcellular location">
    <subcellularLocation>
        <location evidence="1">Cytoplasm</location>
        <location evidence="1">Cytoskeleton</location>
    </subcellularLocation>
</comment>
<gene>
    <name evidence="6" type="ORF">T310_0588</name>
</gene>
<evidence type="ECO:0000313" key="6">
    <source>
        <dbReference type="EMBL" id="KKA25410.1"/>
    </source>
</evidence>
<feature type="compositionally biased region" description="Basic and acidic residues" evidence="4">
    <location>
        <begin position="1"/>
        <end position="10"/>
    </location>
</feature>
<feature type="compositionally biased region" description="Basic and acidic residues" evidence="4">
    <location>
        <begin position="433"/>
        <end position="480"/>
    </location>
</feature>
<feature type="compositionally biased region" description="Basic and acidic residues" evidence="4">
    <location>
        <begin position="1187"/>
        <end position="1207"/>
    </location>
</feature>
<dbReference type="InterPro" id="IPR003108">
    <property type="entry name" value="GAR_dom"/>
</dbReference>
<dbReference type="SUPFAM" id="SSF143575">
    <property type="entry name" value="GAS2 domain-like"/>
    <property type="match status" value="1"/>
</dbReference>
<accession>A0A0F4Z502</accession>
<keyword evidence="7" id="KW-1185">Reference proteome</keyword>
<dbReference type="EMBL" id="LASV01000023">
    <property type="protein sequence ID" value="KKA25410.1"/>
    <property type="molecule type" value="Genomic_DNA"/>
</dbReference>
<dbReference type="STRING" id="1408163.A0A0F4Z502"/>
<reference evidence="6 7" key="1">
    <citation type="submission" date="2015-04" db="EMBL/GenBank/DDBJ databases">
        <authorList>
            <person name="Heijne W.H."/>
            <person name="Fedorova N.D."/>
            <person name="Nierman W.C."/>
            <person name="Vollebregt A.W."/>
            <person name="Zhao Z."/>
            <person name="Wu L."/>
            <person name="Kumar M."/>
            <person name="Stam H."/>
            <person name="van den Berg M.A."/>
            <person name="Pel H.J."/>
        </authorList>
    </citation>
    <scope>NUCLEOTIDE SEQUENCE [LARGE SCALE GENOMIC DNA]</scope>
    <source>
        <strain evidence="6 7">CBS 393.64</strain>
    </source>
</reference>
<feature type="compositionally biased region" description="Polar residues" evidence="4">
    <location>
        <begin position="814"/>
        <end position="827"/>
    </location>
</feature>
<feature type="compositionally biased region" description="Basic and acidic residues" evidence="4">
    <location>
        <begin position="650"/>
        <end position="661"/>
    </location>
</feature>
<feature type="compositionally biased region" description="Low complexity" evidence="4">
    <location>
        <begin position="419"/>
        <end position="432"/>
    </location>
</feature>
<feature type="compositionally biased region" description="Polar residues" evidence="4">
    <location>
        <begin position="570"/>
        <end position="584"/>
    </location>
</feature>
<comment type="caution">
    <text evidence="6">The sequence shown here is derived from an EMBL/GenBank/DDBJ whole genome shotgun (WGS) entry which is preliminary data.</text>
</comment>
<dbReference type="GeneID" id="25312642"/>
<dbReference type="PROSITE" id="PS51460">
    <property type="entry name" value="GAR"/>
    <property type="match status" value="1"/>
</dbReference>
<feature type="compositionally biased region" description="Polar residues" evidence="4">
    <location>
        <begin position="18"/>
        <end position="36"/>
    </location>
</feature>
<dbReference type="Pfam" id="PF02187">
    <property type="entry name" value="GAS2"/>
    <property type="match status" value="1"/>
</dbReference>
<feature type="compositionally biased region" description="Polar residues" evidence="4">
    <location>
        <begin position="926"/>
        <end position="943"/>
    </location>
</feature>
<protein>
    <submittedName>
        <fullName evidence="6">GAS2 domain protein</fullName>
    </submittedName>
</protein>
<dbReference type="AlphaFoldDB" id="A0A0F4Z502"/>
<feature type="region of interest" description="Disordered" evidence="4">
    <location>
        <begin position="1026"/>
        <end position="1164"/>
    </location>
</feature>
<feature type="compositionally biased region" description="Polar residues" evidence="4">
    <location>
        <begin position="864"/>
        <end position="887"/>
    </location>
</feature>
<dbReference type="InterPro" id="IPR036534">
    <property type="entry name" value="GAR_dom_sf"/>
</dbReference>
<dbReference type="GO" id="GO:0008017">
    <property type="term" value="F:microtubule binding"/>
    <property type="evidence" value="ECO:0007669"/>
    <property type="project" value="InterPro"/>
</dbReference>